<feature type="compositionally biased region" description="Polar residues" evidence="9">
    <location>
        <begin position="19"/>
        <end position="31"/>
    </location>
</feature>
<keyword evidence="12" id="KW-1185">Reference proteome</keyword>
<dbReference type="Proteomes" id="UP001565368">
    <property type="component" value="Unassembled WGS sequence"/>
</dbReference>
<evidence type="ECO:0000256" key="4">
    <source>
        <dbReference type="ARBA" id="ARBA00023015"/>
    </source>
</evidence>
<dbReference type="RefSeq" id="XP_069210128.1">
    <property type="nucleotide sequence ID" value="XM_069352710.1"/>
</dbReference>
<feature type="region of interest" description="Disordered" evidence="9">
    <location>
        <begin position="1"/>
        <end position="72"/>
    </location>
</feature>
<reference evidence="11 12" key="1">
    <citation type="submission" date="2023-08" db="EMBL/GenBank/DDBJ databases">
        <title>Annotated Genome Sequence of Vanrija albida AlHP1.</title>
        <authorList>
            <person name="Herzog R."/>
        </authorList>
    </citation>
    <scope>NUCLEOTIDE SEQUENCE [LARGE SCALE GENOMIC DNA]</scope>
    <source>
        <strain evidence="11 12">AlHP1</strain>
    </source>
</reference>
<evidence type="ECO:0000256" key="8">
    <source>
        <dbReference type="ARBA" id="ARBA00031747"/>
    </source>
</evidence>
<proteinExistence type="inferred from homology"/>
<feature type="compositionally biased region" description="Basic and acidic residues" evidence="9">
    <location>
        <begin position="207"/>
        <end position="228"/>
    </location>
</feature>
<dbReference type="EMBL" id="JBBXJM010000003">
    <property type="protein sequence ID" value="KAL1410184.1"/>
    <property type="molecule type" value="Genomic_DNA"/>
</dbReference>
<dbReference type="Pfam" id="PF05236">
    <property type="entry name" value="TAF4"/>
    <property type="match status" value="1"/>
</dbReference>
<feature type="compositionally biased region" description="Low complexity" evidence="9">
    <location>
        <begin position="378"/>
        <end position="395"/>
    </location>
</feature>
<comment type="function">
    <text evidence="7">Functions as a component of the DNA-binding general transcription factor complex TFIID. Binding of TFIID to a promoter (with or without TATA element) is the initial step in pre-initiation complex (PIC) formation. TFIID plays a key role in the regulation of gene expression by RNA polymerase II through different activities such as transcription activator interaction, core promoter recognition and selectivity, TFIIA and TFIIB interaction, chromatin modification (histone acetylation by TAF1), facilitation of DNA opening and initiation of transcription.</text>
</comment>
<keyword evidence="5" id="KW-0804">Transcription</keyword>
<comment type="subcellular location">
    <subcellularLocation>
        <location evidence="1">Nucleus</location>
    </subcellularLocation>
</comment>
<feature type="region of interest" description="Disordered" evidence="9">
    <location>
        <begin position="160"/>
        <end position="325"/>
    </location>
</feature>
<protein>
    <recommendedName>
        <fullName evidence="3">Transcription initiation factor TFIID subunit 4</fullName>
    </recommendedName>
    <alternativeName>
        <fullName evidence="8">TBP-associated factor 4</fullName>
    </alternativeName>
</protein>
<accession>A0ABR3Q614</accession>
<comment type="similarity">
    <text evidence="2">Belongs to the TAF4 family.</text>
</comment>
<evidence type="ECO:0000256" key="5">
    <source>
        <dbReference type="ARBA" id="ARBA00023163"/>
    </source>
</evidence>
<name>A0ABR3Q614_9TREE</name>
<feature type="compositionally biased region" description="Basic residues" evidence="9">
    <location>
        <begin position="161"/>
        <end position="174"/>
    </location>
</feature>
<evidence type="ECO:0000313" key="11">
    <source>
        <dbReference type="EMBL" id="KAL1410184.1"/>
    </source>
</evidence>
<evidence type="ECO:0000256" key="2">
    <source>
        <dbReference type="ARBA" id="ARBA00006178"/>
    </source>
</evidence>
<gene>
    <name evidence="11" type="ORF">Q8F55_004189</name>
</gene>
<evidence type="ECO:0000313" key="12">
    <source>
        <dbReference type="Proteomes" id="UP001565368"/>
    </source>
</evidence>
<evidence type="ECO:0000259" key="10">
    <source>
        <dbReference type="Pfam" id="PF05236"/>
    </source>
</evidence>
<dbReference type="CDD" id="cd08045">
    <property type="entry name" value="HFD_TAF4"/>
    <property type="match status" value="1"/>
</dbReference>
<keyword evidence="4" id="KW-0805">Transcription regulation</keyword>
<evidence type="ECO:0000256" key="6">
    <source>
        <dbReference type="ARBA" id="ARBA00023242"/>
    </source>
</evidence>
<evidence type="ECO:0000256" key="9">
    <source>
        <dbReference type="SAM" id="MobiDB-lite"/>
    </source>
</evidence>
<feature type="domain" description="Transcription initiation factor TFIID component TAF4 C-terminal" evidence="10">
    <location>
        <begin position="77"/>
        <end position="285"/>
    </location>
</feature>
<sequence length="470" mass="48636">MSNGVVAPGALGAVPNGDSKASSSTVTVNQNGKRELSPDRSGPPQKSAKASHGSDAKGSSSDSKSGAALLPMGRGQGIDLRAEEEAARRAFSRSAVGNIRYAGENSRARQTDLFGEQALRGRLSQLAQKHGMVVDDEAMRYLAMAAEIRARALLSSAVRTQQHRVHSTHQRKPPMSKGSGSKAGKPLWSQKATSDTNAVMVALTAANKEENKAHRVARTERNARETEMARAAAAAKEREREREGSSAPREAETAAASSAAISDSEDPAPSGGASAAGAGGSTPAGASTPAKPKEPTFQAAPTFGAPPPKKAKGGKKGAAKDVSSEVQAKATNAAAFMAVGRKKKYAWELGASAGAFKPPVPSLLSGRRKKGAEGADSPAAEAPVAAAPAAAADAAPKPKKAKRALSGPHRRQVDVNFPGDRRARDDTALTVADFVFALDHEGSGRGMGTADELVRRVRARPLPATQYGRW</sequence>
<evidence type="ECO:0000256" key="1">
    <source>
        <dbReference type="ARBA" id="ARBA00004123"/>
    </source>
</evidence>
<organism evidence="11 12">
    <name type="scientific">Vanrija albida</name>
    <dbReference type="NCBI Taxonomy" id="181172"/>
    <lineage>
        <taxon>Eukaryota</taxon>
        <taxon>Fungi</taxon>
        <taxon>Dikarya</taxon>
        <taxon>Basidiomycota</taxon>
        <taxon>Agaricomycotina</taxon>
        <taxon>Tremellomycetes</taxon>
        <taxon>Trichosporonales</taxon>
        <taxon>Trichosporonaceae</taxon>
        <taxon>Vanrija</taxon>
    </lineage>
</organism>
<feature type="compositionally biased region" description="Low complexity" evidence="9">
    <location>
        <begin position="253"/>
        <end position="276"/>
    </location>
</feature>
<comment type="caution">
    <text evidence="11">The sequence shown here is derived from an EMBL/GenBank/DDBJ whole genome shotgun (WGS) entry which is preliminary data.</text>
</comment>
<feature type="compositionally biased region" description="Basic and acidic residues" evidence="9">
    <location>
        <begin position="235"/>
        <end position="252"/>
    </location>
</feature>
<evidence type="ECO:0000256" key="3">
    <source>
        <dbReference type="ARBA" id="ARBA00017306"/>
    </source>
</evidence>
<feature type="region of interest" description="Disordered" evidence="9">
    <location>
        <begin position="356"/>
        <end position="420"/>
    </location>
</feature>
<dbReference type="GeneID" id="95985232"/>
<dbReference type="InterPro" id="IPR007900">
    <property type="entry name" value="TAF4_C"/>
</dbReference>
<keyword evidence="6" id="KW-0539">Nucleus</keyword>
<evidence type="ECO:0000256" key="7">
    <source>
        <dbReference type="ARBA" id="ARBA00025346"/>
    </source>
</evidence>
<feature type="compositionally biased region" description="Low complexity" evidence="9">
    <location>
        <begin position="46"/>
        <end position="68"/>
    </location>
</feature>